<dbReference type="RefSeq" id="WP_379720096.1">
    <property type="nucleotide sequence ID" value="NZ_JBHRYJ010000001.1"/>
</dbReference>
<comment type="caution">
    <text evidence="10">The sequence shown here is derived from an EMBL/GenBank/DDBJ whole genome shotgun (WGS) entry which is preliminary data.</text>
</comment>
<dbReference type="PANTHER" id="PTHR48111:SF21">
    <property type="entry name" value="DNA-BINDING DUAL MASTER TRANSCRIPTIONAL REGULATOR RPAA"/>
    <property type="match status" value="1"/>
</dbReference>
<dbReference type="Gene3D" id="1.10.10.10">
    <property type="entry name" value="Winged helix-like DNA-binding domain superfamily/Winged helix DNA-binding domain"/>
    <property type="match status" value="1"/>
</dbReference>
<proteinExistence type="predicted"/>
<evidence type="ECO:0000256" key="2">
    <source>
        <dbReference type="ARBA" id="ARBA00023012"/>
    </source>
</evidence>
<keyword evidence="1 6" id="KW-0597">Phosphoprotein</keyword>
<keyword evidence="2" id="KW-0902">Two-component regulatory system</keyword>
<evidence type="ECO:0000256" key="4">
    <source>
        <dbReference type="ARBA" id="ARBA00023125"/>
    </source>
</evidence>
<keyword evidence="4 7" id="KW-0238">DNA-binding</keyword>
<dbReference type="Pfam" id="PF00486">
    <property type="entry name" value="Trans_reg_C"/>
    <property type="match status" value="1"/>
</dbReference>
<organism evidence="10 11">
    <name type="scientific">Ferrovibrio xuzhouensis</name>
    <dbReference type="NCBI Taxonomy" id="1576914"/>
    <lineage>
        <taxon>Bacteria</taxon>
        <taxon>Pseudomonadati</taxon>
        <taxon>Pseudomonadota</taxon>
        <taxon>Alphaproteobacteria</taxon>
        <taxon>Rhodospirillales</taxon>
        <taxon>Rhodospirillaceae</taxon>
        <taxon>Ferrovibrio</taxon>
    </lineage>
</organism>
<evidence type="ECO:0000256" key="1">
    <source>
        <dbReference type="ARBA" id="ARBA00022553"/>
    </source>
</evidence>
<sequence>MTALIRANANVPPGFAPGRTDSAAPPQHLISSEAGDALRIVLVDDDDDFREAIGAELEDLGFHVTGLPDGPSMLDYFAAGNSSDVVVLDWRLPGTSGLDLLGQARRRGIAVPVVFLTGMPAAAYENAALDGGAMDFVNKSRGAAILAKRIRLICEAGKLPPAERHEETIACGELVLRPKVSRAVWRDQDLNLTVVEFNIIRLLVQNVDEYVTYRAIYDCVHHAGFIAGDGENGYRTNVRSSIKRIRNKFRAIDPDFSEIENFLAFGYRWRSETSMA</sequence>
<dbReference type="SUPFAM" id="SSF52172">
    <property type="entry name" value="CheY-like"/>
    <property type="match status" value="1"/>
</dbReference>
<feature type="domain" description="Response regulatory" evidence="8">
    <location>
        <begin position="39"/>
        <end position="154"/>
    </location>
</feature>
<dbReference type="EMBL" id="JBHRYJ010000001">
    <property type="protein sequence ID" value="MFC3673985.1"/>
    <property type="molecule type" value="Genomic_DNA"/>
</dbReference>
<dbReference type="SMART" id="SM00862">
    <property type="entry name" value="Trans_reg_C"/>
    <property type="match status" value="1"/>
</dbReference>
<evidence type="ECO:0000256" key="6">
    <source>
        <dbReference type="PROSITE-ProRule" id="PRU00169"/>
    </source>
</evidence>
<dbReference type="SUPFAM" id="SSF46894">
    <property type="entry name" value="C-terminal effector domain of the bipartite response regulators"/>
    <property type="match status" value="1"/>
</dbReference>
<evidence type="ECO:0000259" key="8">
    <source>
        <dbReference type="PROSITE" id="PS50110"/>
    </source>
</evidence>
<evidence type="ECO:0000256" key="7">
    <source>
        <dbReference type="PROSITE-ProRule" id="PRU01091"/>
    </source>
</evidence>
<dbReference type="InterPro" id="IPR001867">
    <property type="entry name" value="OmpR/PhoB-type_DNA-bd"/>
</dbReference>
<evidence type="ECO:0000313" key="11">
    <source>
        <dbReference type="Proteomes" id="UP001595711"/>
    </source>
</evidence>
<keyword evidence="3" id="KW-0805">Transcription regulation</keyword>
<keyword evidence="11" id="KW-1185">Reference proteome</keyword>
<feature type="DNA-binding region" description="OmpR/PhoB-type" evidence="7">
    <location>
        <begin position="166"/>
        <end position="271"/>
    </location>
</feature>
<dbReference type="InterPro" id="IPR036388">
    <property type="entry name" value="WH-like_DNA-bd_sf"/>
</dbReference>
<dbReference type="Proteomes" id="UP001595711">
    <property type="component" value="Unassembled WGS sequence"/>
</dbReference>
<evidence type="ECO:0000256" key="5">
    <source>
        <dbReference type="ARBA" id="ARBA00023163"/>
    </source>
</evidence>
<dbReference type="InterPro" id="IPR011006">
    <property type="entry name" value="CheY-like_superfamily"/>
</dbReference>
<dbReference type="InterPro" id="IPR016032">
    <property type="entry name" value="Sig_transdc_resp-reg_C-effctor"/>
</dbReference>
<evidence type="ECO:0000313" key="10">
    <source>
        <dbReference type="EMBL" id="MFC3673985.1"/>
    </source>
</evidence>
<protein>
    <submittedName>
        <fullName evidence="10">Response regulator transcription factor</fullName>
    </submittedName>
</protein>
<dbReference type="PANTHER" id="PTHR48111">
    <property type="entry name" value="REGULATOR OF RPOS"/>
    <property type="match status" value="1"/>
</dbReference>
<gene>
    <name evidence="10" type="ORF">ACFOOQ_00410</name>
</gene>
<evidence type="ECO:0000256" key="3">
    <source>
        <dbReference type="ARBA" id="ARBA00023015"/>
    </source>
</evidence>
<dbReference type="PROSITE" id="PS50110">
    <property type="entry name" value="RESPONSE_REGULATORY"/>
    <property type="match status" value="1"/>
</dbReference>
<evidence type="ECO:0000259" key="9">
    <source>
        <dbReference type="PROSITE" id="PS51755"/>
    </source>
</evidence>
<dbReference type="InterPro" id="IPR039420">
    <property type="entry name" value="WalR-like"/>
</dbReference>
<dbReference type="SMART" id="SM00448">
    <property type="entry name" value="REC"/>
    <property type="match status" value="1"/>
</dbReference>
<reference evidence="11" key="1">
    <citation type="journal article" date="2019" name="Int. J. Syst. Evol. Microbiol.">
        <title>The Global Catalogue of Microorganisms (GCM) 10K type strain sequencing project: providing services to taxonomists for standard genome sequencing and annotation.</title>
        <authorList>
            <consortium name="The Broad Institute Genomics Platform"/>
            <consortium name="The Broad Institute Genome Sequencing Center for Infectious Disease"/>
            <person name="Wu L."/>
            <person name="Ma J."/>
        </authorList>
    </citation>
    <scope>NUCLEOTIDE SEQUENCE [LARGE SCALE GENOMIC DNA]</scope>
    <source>
        <strain evidence="11">KCTC 42182</strain>
    </source>
</reference>
<feature type="domain" description="OmpR/PhoB-type" evidence="9">
    <location>
        <begin position="166"/>
        <end position="271"/>
    </location>
</feature>
<dbReference type="Gene3D" id="3.40.50.2300">
    <property type="match status" value="1"/>
</dbReference>
<dbReference type="PROSITE" id="PS51755">
    <property type="entry name" value="OMPR_PHOB"/>
    <property type="match status" value="1"/>
</dbReference>
<dbReference type="Pfam" id="PF00072">
    <property type="entry name" value="Response_reg"/>
    <property type="match status" value="1"/>
</dbReference>
<feature type="modified residue" description="4-aspartylphosphate" evidence="6">
    <location>
        <position position="89"/>
    </location>
</feature>
<accession>A0ABV7V987</accession>
<keyword evidence="5" id="KW-0804">Transcription</keyword>
<name>A0ABV7V987_9PROT</name>
<dbReference type="InterPro" id="IPR001789">
    <property type="entry name" value="Sig_transdc_resp-reg_receiver"/>
</dbReference>